<dbReference type="SMART" id="SM00450">
    <property type="entry name" value="RHOD"/>
    <property type="match status" value="1"/>
</dbReference>
<gene>
    <name evidence="3" type="ORF">QQ008_06050</name>
</gene>
<comment type="caution">
    <text evidence="3">The sequence shown here is derived from an EMBL/GenBank/DDBJ whole genome shotgun (WGS) entry which is preliminary data.</text>
</comment>
<dbReference type="RefSeq" id="WP_346750941.1">
    <property type="nucleotide sequence ID" value="NZ_JAUJEA010000002.1"/>
</dbReference>
<feature type="signal peptide" evidence="1">
    <location>
        <begin position="1"/>
        <end position="25"/>
    </location>
</feature>
<sequence length="132" mass="14819">MIKYNLKTVLLILGVIFGYCNSAKAQSIVESVTAKELNGILEKTTDVQILDVRRPTEIVTGKIPGAANIDVAEDEFWNKFKELDKDKVYYVYGNTEGKGTSAARVMKQLGFKYVYNLKGGLKEWKSNGFELE</sequence>
<dbReference type="Pfam" id="PF00581">
    <property type="entry name" value="Rhodanese"/>
    <property type="match status" value="1"/>
</dbReference>
<dbReference type="SUPFAM" id="SSF52821">
    <property type="entry name" value="Rhodanese/Cell cycle control phosphatase"/>
    <property type="match status" value="1"/>
</dbReference>
<accession>A0ABT8KJN2</accession>
<protein>
    <submittedName>
        <fullName evidence="3">Rhodanese-like domain-containing protein</fullName>
    </submittedName>
</protein>
<dbReference type="Gene3D" id="3.40.250.10">
    <property type="entry name" value="Rhodanese-like domain"/>
    <property type="match status" value="1"/>
</dbReference>
<organism evidence="3 4">
    <name type="scientific">Splendidivirga corallicola</name>
    <dbReference type="NCBI Taxonomy" id="3051826"/>
    <lineage>
        <taxon>Bacteria</taxon>
        <taxon>Pseudomonadati</taxon>
        <taxon>Bacteroidota</taxon>
        <taxon>Cytophagia</taxon>
        <taxon>Cytophagales</taxon>
        <taxon>Splendidivirgaceae</taxon>
        <taxon>Splendidivirga</taxon>
    </lineage>
</organism>
<name>A0ABT8KJN2_9BACT</name>
<dbReference type="PROSITE" id="PS50206">
    <property type="entry name" value="RHODANESE_3"/>
    <property type="match status" value="1"/>
</dbReference>
<evidence type="ECO:0000256" key="1">
    <source>
        <dbReference type="SAM" id="SignalP"/>
    </source>
</evidence>
<dbReference type="Proteomes" id="UP001172082">
    <property type="component" value="Unassembled WGS sequence"/>
</dbReference>
<dbReference type="CDD" id="cd00158">
    <property type="entry name" value="RHOD"/>
    <property type="match status" value="1"/>
</dbReference>
<dbReference type="InterPro" id="IPR050229">
    <property type="entry name" value="GlpE_sulfurtransferase"/>
</dbReference>
<evidence type="ECO:0000313" key="3">
    <source>
        <dbReference type="EMBL" id="MDN5200911.1"/>
    </source>
</evidence>
<feature type="domain" description="Rhodanese" evidence="2">
    <location>
        <begin position="43"/>
        <end position="132"/>
    </location>
</feature>
<keyword evidence="1" id="KW-0732">Signal</keyword>
<dbReference type="InterPro" id="IPR001763">
    <property type="entry name" value="Rhodanese-like_dom"/>
</dbReference>
<dbReference type="PANTHER" id="PTHR43031">
    <property type="entry name" value="FAD-DEPENDENT OXIDOREDUCTASE"/>
    <property type="match status" value="1"/>
</dbReference>
<keyword evidence="4" id="KW-1185">Reference proteome</keyword>
<proteinExistence type="predicted"/>
<reference evidence="3" key="1">
    <citation type="submission" date="2023-06" db="EMBL/GenBank/DDBJ databases">
        <title>Genomic of Parafulvivirga corallium.</title>
        <authorList>
            <person name="Wang G."/>
        </authorList>
    </citation>
    <scope>NUCLEOTIDE SEQUENCE</scope>
    <source>
        <strain evidence="3">BMA10</strain>
    </source>
</reference>
<dbReference type="PANTHER" id="PTHR43031:SF1">
    <property type="entry name" value="PYRIDINE NUCLEOTIDE-DISULPHIDE OXIDOREDUCTASE"/>
    <property type="match status" value="1"/>
</dbReference>
<dbReference type="EMBL" id="JAUJEA010000002">
    <property type="protein sequence ID" value="MDN5200911.1"/>
    <property type="molecule type" value="Genomic_DNA"/>
</dbReference>
<dbReference type="InterPro" id="IPR036873">
    <property type="entry name" value="Rhodanese-like_dom_sf"/>
</dbReference>
<evidence type="ECO:0000313" key="4">
    <source>
        <dbReference type="Proteomes" id="UP001172082"/>
    </source>
</evidence>
<feature type="chain" id="PRO_5045329827" evidence="1">
    <location>
        <begin position="26"/>
        <end position="132"/>
    </location>
</feature>
<evidence type="ECO:0000259" key="2">
    <source>
        <dbReference type="PROSITE" id="PS50206"/>
    </source>
</evidence>